<dbReference type="CDD" id="cd06170">
    <property type="entry name" value="LuxR_C_like"/>
    <property type="match status" value="1"/>
</dbReference>
<evidence type="ECO:0000259" key="5">
    <source>
        <dbReference type="PROSITE" id="PS50110"/>
    </source>
</evidence>
<keyword evidence="1 3" id="KW-0597">Phosphoprotein</keyword>
<evidence type="ECO:0000256" key="2">
    <source>
        <dbReference type="ARBA" id="ARBA00023125"/>
    </source>
</evidence>
<name>A0ABX1S700_9PSEU</name>
<dbReference type="InterPro" id="IPR011006">
    <property type="entry name" value="CheY-like_superfamily"/>
</dbReference>
<dbReference type="RefSeq" id="WP_169379303.1">
    <property type="nucleotide sequence ID" value="NZ_JAAXLA010000002.1"/>
</dbReference>
<dbReference type="PROSITE" id="PS50110">
    <property type="entry name" value="RESPONSE_REGULATORY"/>
    <property type="match status" value="1"/>
</dbReference>
<dbReference type="SMART" id="SM00448">
    <property type="entry name" value="REC"/>
    <property type="match status" value="1"/>
</dbReference>
<comment type="caution">
    <text evidence="6">The sequence shown here is derived from an EMBL/GenBank/DDBJ whole genome shotgun (WGS) entry which is preliminary data.</text>
</comment>
<evidence type="ECO:0000256" key="3">
    <source>
        <dbReference type="PROSITE-ProRule" id="PRU00169"/>
    </source>
</evidence>
<evidence type="ECO:0000256" key="1">
    <source>
        <dbReference type="ARBA" id="ARBA00022553"/>
    </source>
</evidence>
<dbReference type="InterPro" id="IPR058245">
    <property type="entry name" value="NreC/VraR/RcsB-like_REC"/>
</dbReference>
<dbReference type="Pfam" id="PF00196">
    <property type="entry name" value="GerE"/>
    <property type="match status" value="1"/>
</dbReference>
<evidence type="ECO:0000259" key="4">
    <source>
        <dbReference type="PROSITE" id="PS50043"/>
    </source>
</evidence>
<reference evidence="6 7" key="1">
    <citation type="submission" date="2020-04" db="EMBL/GenBank/DDBJ databases">
        <authorList>
            <person name="Klaysubun C."/>
            <person name="Duangmal K."/>
            <person name="Lipun K."/>
        </authorList>
    </citation>
    <scope>NUCLEOTIDE SEQUENCE [LARGE SCALE GENOMIC DNA]</scope>
    <source>
        <strain evidence="6 7">K10HN5</strain>
    </source>
</reference>
<dbReference type="PRINTS" id="PR00038">
    <property type="entry name" value="HTHLUXR"/>
</dbReference>
<dbReference type="InterPro" id="IPR000792">
    <property type="entry name" value="Tscrpt_reg_LuxR_C"/>
</dbReference>
<sequence>MIRVLVVDDHAIVRQGLEQLLGTADDIELVGTAGDGEQACALAGELRPDVVLMDLAMPVVDGVRATARITTELPAARVVVLTSYGDESRIMDALDAGAQGYLLKHTDPDALLDGIRAAHTGGAPLDPRAGRVLLDRRHRAPASRELTQRESEVLTLVAEGLANKQIARRLGITERTVKAHLTNAFQGIGVSDRVQAALWAREHLHPTER</sequence>
<dbReference type="SMART" id="SM00421">
    <property type="entry name" value="HTH_LUXR"/>
    <property type="match status" value="1"/>
</dbReference>
<dbReference type="PANTHER" id="PTHR43214:SF43">
    <property type="entry name" value="TWO-COMPONENT RESPONSE REGULATOR"/>
    <property type="match status" value="1"/>
</dbReference>
<evidence type="ECO:0000313" key="6">
    <source>
        <dbReference type="EMBL" id="NMH95923.1"/>
    </source>
</evidence>
<keyword evidence="7" id="KW-1185">Reference proteome</keyword>
<feature type="domain" description="Response regulatory" evidence="5">
    <location>
        <begin position="3"/>
        <end position="119"/>
    </location>
</feature>
<dbReference type="InterPro" id="IPR016032">
    <property type="entry name" value="Sig_transdc_resp-reg_C-effctor"/>
</dbReference>
<feature type="domain" description="HTH luxR-type" evidence="4">
    <location>
        <begin position="139"/>
        <end position="204"/>
    </location>
</feature>
<dbReference type="SUPFAM" id="SSF52172">
    <property type="entry name" value="CheY-like"/>
    <property type="match status" value="1"/>
</dbReference>
<dbReference type="SUPFAM" id="SSF46894">
    <property type="entry name" value="C-terminal effector domain of the bipartite response regulators"/>
    <property type="match status" value="1"/>
</dbReference>
<dbReference type="CDD" id="cd17535">
    <property type="entry name" value="REC_NarL-like"/>
    <property type="match status" value="1"/>
</dbReference>
<feature type="modified residue" description="4-aspartylphosphate" evidence="3">
    <location>
        <position position="54"/>
    </location>
</feature>
<dbReference type="Gene3D" id="3.40.50.2300">
    <property type="match status" value="1"/>
</dbReference>
<dbReference type="InterPro" id="IPR001789">
    <property type="entry name" value="Sig_transdc_resp-reg_receiver"/>
</dbReference>
<dbReference type="InterPro" id="IPR039420">
    <property type="entry name" value="WalR-like"/>
</dbReference>
<dbReference type="PANTHER" id="PTHR43214">
    <property type="entry name" value="TWO-COMPONENT RESPONSE REGULATOR"/>
    <property type="match status" value="1"/>
</dbReference>
<dbReference type="PROSITE" id="PS50043">
    <property type="entry name" value="HTH_LUXR_2"/>
    <property type="match status" value="1"/>
</dbReference>
<dbReference type="EMBL" id="JAAXLA010000002">
    <property type="protein sequence ID" value="NMH95923.1"/>
    <property type="molecule type" value="Genomic_DNA"/>
</dbReference>
<accession>A0ABX1S700</accession>
<dbReference type="Pfam" id="PF00072">
    <property type="entry name" value="Response_reg"/>
    <property type="match status" value="1"/>
</dbReference>
<protein>
    <submittedName>
        <fullName evidence="6">Response regulator transcription factor</fullName>
    </submittedName>
</protein>
<organism evidence="6 7">
    <name type="scientific">Pseudonocardia acidicola</name>
    <dbReference type="NCBI Taxonomy" id="2724939"/>
    <lineage>
        <taxon>Bacteria</taxon>
        <taxon>Bacillati</taxon>
        <taxon>Actinomycetota</taxon>
        <taxon>Actinomycetes</taxon>
        <taxon>Pseudonocardiales</taxon>
        <taxon>Pseudonocardiaceae</taxon>
        <taxon>Pseudonocardia</taxon>
    </lineage>
</organism>
<proteinExistence type="predicted"/>
<evidence type="ECO:0000313" key="7">
    <source>
        <dbReference type="Proteomes" id="UP000820669"/>
    </source>
</evidence>
<dbReference type="Proteomes" id="UP000820669">
    <property type="component" value="Unassembled WGS sequence"/>
</dbReference>
<keyword evidence="2" id="KW-0238">DNA-binding</keyword>
<gene>
    <name evidence="6" type="ORF">HF526_01080</name>
</gene>